<evidence type="ECO:0000313" key="8">
    <source>
        <dbReference type="EMBL" id="PSL05889.1"/>
    </source>
</evidence>
<dbReference type="InterPro" id="IPR052714">
    <property type="entry name" value="MFS_Exporter"/>
</dbReference>
<comment type="subcellular location">
    <subcellularLocation>
        <location evidence="1">Cell membrane</location>
        <topology evidence="1">Multi-pass membrane protein</topology>
    </subcellularLocation>
</comment>
<keyword evidence="4 6" id="KW-0472">Membrane</keyword>
<feature type="transmembrane region" description="Helical" evidence="6">
    <location>
        <begin position="12"/>
        <end position="35"/>
    </location>
</feature>
<feature type="transmembrane region" description="Helical" evidence="6">
    <location>
        <begin position="47"/>
        <end position="67"/>
    </location>
</feature>
<evidence type="ECO:0000256" key="6">
    <source>
        <dbReference type="SAM" id="Phobius"/>
    </source>
</evidence>
<feature type="transmembrane region" description="Helical" evidence="6">
    <location>
        <begin position="353"/>
        <end position="372"/>
    </location>
</feature>
<dbReference type="InterPro" id="IPR020846">
    <property type="entry name" value="MFS_dom"/>
</dbReference>
<feature type="transmembrane region" description="Helical" evidence="6">
    <location>
        <begin position="312"/>
        <end position="333"/>
    </location>
</feature>
<dbReference type="GO" id="GO:0022857">
    <property type="term" value="F:transmembrane transporter activity"/>
    <property type="evidence" value="ECO:0007669"/>
    <property type="project" value="InterPro"/>
</dbReference>
<dbReference type="EMBL" id="PYGE01000003">
    <property type="protein sequence ID" value="PSL05889.1"/>
    <property type="molecule type" value="Genomic_DNA"/>
</dbReference>
<name>A0A2P8E8U0_9ACTN</name>
<dbReference type="InterPro" id="IPR011701">
    <property type="entry name" value="MFS"/>
</dbReference>
<feature type="region of interest" description="Disordered" evidence="5">
    <location>
        <begin position="189"/>
        <end position="214"/>
    </location>
</feature>
<organism evidence="8 9">
    <name type="scientific">Haloactinopolyspora alba</name>
    <dbReference type="NCBI Taxonomy" id="648780"/>
    <lineage>
        <taxon>Bacteria</taxon>
        <taxon>Bacillati</taxon>
        <taxon>Actinomycetota</taxon>
        <taxon>Actinomycetes</taxon>
        <taxon>Jiangellales</taxon>
        <taxon>Jiangellaceae</taxon>
        <taxon>Haloactinopolyspora</taxon>
    </lineage>
</organism>
<keyword evidence="2 6" id="KW-0812">Transmembrane</keyword>
<feature type="transmembrane region" description="Helical" evidence="6">
    <location>
        <begin position="224"/>
        <end position="248"/>
    </location>
</feature>
<comment type="caution">
    <text evidence="8">The sequence shown here is derived from an EMBL/GenBank/DDBJ whole genome shotgun (WGS) entry which is preliminary data.</text>
</comment>
<evidence type="ECO:0000256" key="4">
    <source>
        <dbReference type="ARBA" id="ARBA00023136"/>
    </source>
</evidence>
<protein>
    <submittedName>
        <fullName evidence="8">Putative MFS family arabinose efflux permease</fullName>
    </submittedName>
</protein>
<gene>
    <name evidence="8" type="ORF">CLV30_10340</name>
</gene>
<proteinExistence type="predicted"/>
<evidence type="ECO:0000313" key="9">
    <source>
        <dbReference type="Proteomes" id="UP000243528"/>
    </source>
</evidence>
<dbReference type="Gene3D" id="1.20.1250.20">
    <property type="entry name" value="MFS general substrate transporter like domains"/>
    <property type="match status" value="1"/>
</dbReference>
<feature type="transmembrane region" description="Helical" evidence="6">
    <location>
        <begin position="74"/>
        <end position="96"/>
    </location>
</feature>
<feature type="transmembrane region" description="Helical" evidence="6">
    <location>
        <begin position="285"/>
        <end position="306"/>
    </location>
</feature>
<evidence type="ECO:0000256" key="5">
    <source>
        <dbReference type="SAM" id="MobiDB-lite"/>
    </source>
</evidence>
<feature type="transmembrane region" description="Helical" evidence="6">
    <location>
        <begin position="162"/>
        <end position="185"/>
    </location>
</feature>
<sequence>MPVAAGRGAFTLLLIATLGTFASYSVLLPVVPLWAESGGAGTTGAGSTTGVFMLTTVLTQLAVPALLARLGPRALLVAGGVFMAVSSAAFALSARLWPVVAVSGLRGVGFGLLTVVGSALIAMLLPVGERGRGSALYGLAVGVPNVAGLPAGVWLAEHVGHRTVFVVAAVVAAAGTAAAAVMPHIDPVRHGHRRRSADEPRWEGDGRAEDEGGAGGPGVPVAALLLPAVALVTTALAAGGVVTFLAVAVPHATAVSGALFSYGLASIVGRSAAGVLSDRMRRPVTVIPGVVAGTAGMALLAAAAAGTAVTPSVLAGAGLLGLGFGAVQSDTLITMFHRTGPRGYGKASTVWNVAYDGGFGIGSVGVGVVAALSDFTAAFVVTAAVVLASLPVAVRAARARTTAH</sequence>
<dbReference type="InterPro" id="IPR036259">
    <property type="entry name" value="MFS_trans_sf"/>
</dbReference>
<feature type="compositionally biased region" description="Basic and acidic residues" evidence="5">
    <location>
        <begin position="196"/>
        <end position="210"/>
    </location>
</feature>
<dbReference type="SUPFAM" id="SSF103473">
    <property type="entry name" value="MFS general substrate transporter"/>
    <property type="match status" value="1"/>
</dbReference>
<evidence type="ECO:0000256" key="1">
    <source>
        <dbReference type="ARBA" id="ARBA00004651"/>
    </source>
</evidence>
<dbReference type="Proteomes" id="UP000243528">
    <property type="component" value="Unassembled WGS sequence"/>
</dbReference>
<evidence type="ECO:0000259" key="7">
    <source>
        <dbReference type="PROSITE" id="PS50850"/>
    </source>
</evidence>
<feature type="transmembrane region" description="Helical" evidence="6">
    <location>
        <begin position="378"/>
        <end position="397"/>
    </location>
</feature>
<dbReference type="AlphaFoldDB" id="A0A2P8E8U0"/>
<evidence type="ECO:0000256" key="3">
    <source>
        <dbReference type="ARBA" id="ARBA00022989"/>
    </source>
</evidence>
<dbReference type="PANTHER" id="PTHR23531:SF1">
    <property type="entry name" value="QUINOLENE RESISTANCE PROTEIN NORA"/>
    <property type="match status" value="1"/>
</dbReference>
<dbReference type="GO" id="GO:0005886">
    <property type="term" value="C:plasma membrane"/>
    <property type="evidence" value="ECO:0007669"/>
    <property type="project" value="UniProtKB-SubCell"/>
</dbReference>
<dbReference type="OrthoDB" id="5189108at2"/>
<feature type="transmembrane region" description="Helical" evidence="6">
    <location>
        <begin position="108"/>
        <end position="128"/>
    </location>
</feature>
<keyword evidence="9" id="KW-1185">Reference proteome</keyword>
<reference evidence="8 9" key="1">
    <citation type="submission" date="2018-03" db="EMBL/GenBank/DDBJ databases">
        <title>Genomic Encyclopedia of Archaeal and Bacterial Type Strains, Phase II (KMG-II): from individual species to whole genera.</title>
        <authorList>
            <person name="Goeker M."/>
        </authorList>
    </citation>
    <scope>NUCLEOTIDE SEQUENCE [LARGE SCALE GENOMIC DNA]</scope>
    <source>
        <strain evidence="8 9">DSM 45211</strain>
    </source>
</reference>
<dbReference type="PROSITE" id="PS50850">
    <property type="entry name" value="MFS"/>
    <property type="match status" value="1"/>
</dbReference>
<dbReference type="Pfam" id="PF07690">
    <property type="entry name" value="MFS_1"/>
    <property type="match status" value="1"/>
</dbReference>
<feature type="transmembrane region" description="Helical" evidence="6">
    <location>
        <begin position="135"/>
        <end position="156"/>
    </location>
</feature>
<evidence type="ECO:0000256" key="2">
    <source>
        <dbReference type="ARBA" id="ARBA00022692"/>
    </source>
</evidence>
<feature type="domain" description="Major facilitator superfamily (MFS) profile" evidence="7">
    <location>
        <begin position="9"/>
        <end position="401"/>
    </location>
</feature>
<keyword evidence="3 6" id="KW-1133">Transmembrane helix</keyword>
<feature type="transmembrane region" description="Helical" evidence="6">
    <location>
        <begin position="254"/>
        <end position="273"/>
    </location>
</feature>
<dbReference type="PANTHER" id="PTHR23531">
    <property type="entry name" value="QUINOLENE RESISTANCE PROTEIN NORA"/>
    <property type="match status" value="1"/>
</dbReference>
<accession>A0A2P8E8U0</accession>